<dbReference type="PANTHER" id="PTHR47461">
    <property type="entry name" value="PHYTOLONGIN PHYL1.2"/>
    <property type="match status" value="1"/>
</dbReference>
<comment type="subcellular location">
    <subcellularLocation>
        <location evidence="1">Membrane</location>
    </subcellularLocation>
</comment>
<feature type="domain" description="Longin" evidence="6">
    <location>
        <begin position="7"/>
        <end position="92"/>
    </location>
</feature>
<dbReference type="Proteomes" id="UP000006727">
    <property type="component" value="Chromosome 24"/>
</dbReference>
<reference evidence="7 8" key="1">
    <citation type="journal article" date="2008" name="Science">
        <title>The Physcomitrella genome reveals evolutionary insights into the conquest of land by plants.</title>
        <authorList>
            <person name="Rensing S."/>
            <person name="Lang D."/>
            <person name="Zimmer A."/>
            <person name="Terry A."/>
            <person name="Salamov A."/>
            <person name="Shapiro H."/>
            <person name="Nishiyama T."/>
            <person name="Perroud P.-F."/>
            <person name="Lindquist E."/>
            <person name="Kamisugi Y."/>
            <person name="Tanahashi T."/>
            <person name="Sakakibara K."/>
            <person name="Fujita T."/>
            <person name="Oishi K."/>
            <person name="Shin-I T."/>
            <person name="Kuroki Y."/>
            <person name="Toyoda A."/>
            <person name="Suzuki Y."/>
            <person name="Hashimoto A."/>
            <person name="Yamaguchi K."/>
            <person name="Sugano A."/>
            <person name="Kohara Y."/>
            <person name="Fujiyama A."/>
            <person name="Anterola A."/>
            <person name="Aoki S."/>
            <person name="Ashton N."/>
            <person name="Barbazuk W.B."/>
            <person name="Barker E."/>
            <person name="Bennetzen J."/>
            <person name="Bezanilla M."/>
            <person name="Blankenship R."/>
            <person name="Cho S.H."/>
            <person name="Dutcher S."/>
            <person name="Estelle M."/>
            <person name="Fawcett J.A."/>
            <person name="Gundlach H."/>
            <person name="Hanada K."/>
            <person name="Heyl A."/>
            <person name="Hicks K.A."/>
            <person name="Hugh J."/>
            <person name="Lohr M."/>
            <person name="Mayer K."/>
            <person name="Melkozernov A."/>
            <person name="Murata T."/>
            <person name="Nelson D."/>
            <person name="Pils B."/>
            <person name="Prigge M."/>
            <person name="Reiss B."/>
            <person name="Renner T."/>
            <person name="Rombauts S."/>
            <person name="Rushton P."/>
            <person name="Sanderfoot A."/>
            <person name="Schween G."/>
            <person name="Shiu S.-H."/>
            <person name="Stueber K."/>
            <person name="Theodoulou F.L."/>
            <person name="Tu H."/>
            <person name="Van de Peer Y."/>
            <person name="Verrier P.J."/>
            <person name="Waters E."/>
            <person name="Wood A."/>
            <person name="Yang L."/>
            <person name="Cove D."/>
            <person name="Cuming A."/>
            <person name="Hasebe M."/>
            <person name="Lucas S."/>
            <person name="Mishler D.B."/>
            <person name="Reski R."/>
            <person name="Grigoriev I."/>
            <person name="Quatrano R.S."/>
            <person name="Boore J.L."/>
        </authorList>
    </citation>
    <scope>NUCLEOTIDE SEQUENCE [LARGE SCALE GENOMIC DNA]</scope>
    <source>
        <strain evidence="7 8">cv. Gransden 2004</strain>
    </source>
</reference>
<keyword evidence="8" id="KW-1185">Reference proteome</keyword>
<sequence>MSSVTNLVYYASVSRESTVLVEHRNPKEDLAADVGVECLEKVPPYHLQFSYTIKQRMFIFLIDSPFIYCAIVDEALGKGKTFGFLERVRDEFKILIRSRGLDPMRLDYNAMSSDFAGVFKHLVKPLVGIPQKEFDLNDDNLSDSKDDTCLSPSNSARAEHSHPGANGGPSPLTAIGHRDFNAGKKPSKDQQVIQVKEIMMTNSGKALETCNASEMDPGLKKLRNRQIASQMWWKNVKLVLILDLVVCFVLFAIWLGICGGFSCVK</sequence>
<dbReference type="GO" id="GO:0016020">
    <property type="term" value="C:membrane"/>
    <property type="evidence" value="ECO:0007669"/>
    <property type="project" value="InterPro"/>
</dbReference>
<dbReference type="HOGENOM" id="CLU_088757_0_0_1"/>
<gene>
    <name evidence="7" type="primary">LOC112276584</name>
</gene>
<protein>
    <recommendedName>
        <fullName evidence="6">Longin domain-containing protein</fullName>
    </recommendedName>
</protein>
<name>A9TZJ4_PHYPA</name>
<dbReference type="Gramene" id="Pp3c24_6430V3.3">
    <property type="protein sequence ID" value="Pp3c24_6430V3.3"/>
    <property type="gene ID" value="Pp3c24_6430"/>
</dbReference>
<dbReference type="EnsemblPlants" id="Pp3c24_6430V3.4">
    <property type="protein sequence ID" value="Pp3c24_6430V3.4"/>
    <property type="gene ID" value="Pp3c24_6430"/>
</dbReference>
<dbReference type="SUPFAM" id="SSF64356">
    <property type="entry name" value="SNARE-like"/>
    <property type="match status" value="1"/>
</dbReference>
<proteinExistence type="inferred from homology"/>
<dbReference type="PANTHER" id="PTHR47461:SF1">
    <property type="entry name" value="PHYTOLONGIN PHYL1.2"/>
    <property type="match status" value="1"/>
</dbReference>
<dbReference type="Gramene" id="Pp3c24_6430V3.4">
    <property type="protein sequence ID" value="Pp3c24_6430V3.4"/>
    <property type="gene ID" value="Pp3c24_6430"/>
</dbReference>
<evidence type="ECO:0000259" key="6">
    <source>
        <dbReference type="PROSITE" id="PS50859"/>
    </source>
</evidence>
<reference evidence="7 8" key="2">
    <citation type="journal article" date="2018" name="Plant J.">
        <title>The Physcomitrella patens chromosome-scale assembly reveals moss genome structure and evolution.</title>
        <authorList>
            <person name="Lang D."/>
            <person name="Ullrich K.K."/>
            <person name="Murat F."/>
            <person name="Fuchs J."/>
            <person name="Jenkins J."/>
            <person name="Haas F.B."/>
            <person name="Piednoel M."/>
            <person name="Gundlach H."/>
            <person name="Van Bel M."/>
            <person name="Meyberg R."/>
            <person name="Vives C."/>
            <person name="Morata J."/>
            <person name="Symeonidi A."/>
            <person name="Hiss M."/>
            <person name="Muchero W."/>
            <person name="Kamisugi Y."/>
            <person name="Saleh O."/>
            <person name="Blanc G."/>
            <person name="Decker E.L."/>
            <person name="van Gessel N."/>
            <person name="Grimwood J."/>
            <person name="Hayes R.D."/>
            <person name="Graham S.W."/>
            <person name="Gunter L.E."/>
            <person name="McDaniel S.F."/>
            <person name="Hoernstein S.N.W."/>
            <person name="Larsson A."/>
            <person name="Li F.W."/>
            <person name="Perroud P.F."/>
            <person name="Phillips J."/>
            <person name="Ranjan P."/>
            <person name="Rokshar D.S."/>
            <person name="Rothfels C.J."/>
            <person name="Schneider L."/>
            <person name="Shu S."/>
            <person name="Stevenson D.W."/>
            <person name="Thummler F."/>
            <person name="Tillich M."/>
            <person name="Villarreal Aguilar J.C."/>
            <person name="Widiez T."/>
            <person name="Wong G.K."/>
            <person name="Wymore A."/>
            <person name="Zhang Y."/>
            <person name="Zimmer A.D."/>
            <person name="Quatrano R.S."/>
            <person name="Mayer K.F.X."/>
            <person name="Goodstein D."/>
            <person name="Casacuberta J.M."/>
            <person name="Vandepoele K."/>
            <person name="Reski R."/>
            <person name="Cuming A.C."/>
            <person name="Tuskan G.A."/>
            <person name="Maumus F."/>
            <person name="Salse J."/>
            <person name="Schmutz J."/>
            <person name="Rensing S.A."/>
        </authorList>
    </citation>
    <scope>NUCLEOTIDE SEQUENCE [LARGE SCALE GENOMIC DNA]</scope>
    <source>
        <strain evidence="7 8">cv. Gransden 2004</strain>
    </source>
</reference>
<keyword evidence="5" id="KW-0812">Transmembrane</keyword>
<dbReference type="CDD" id="cd14824">
    <property type="entry name" value="Longin"/>
    <property type="match status" value="1"/>
</dbReference>
<reference evidence="7" key="3">
    <citation type="submission" date="2020-12" db="UniProtKB">
        <authorList>
            <consortium name="EnsemblPlants"/>
        </authorList>
    </citation>
    <scope>IDENTIFICATION</scope>
</reference>
<dbReference type="OMA" id="GIWLAIC"/>
<dbReference type="EnsemblPlants" id="Pp3c24_6430V3.3">
    <property type="protein sequence ID" value="Pp3c24_6430V3.3"/>
    <property type="gene ID" value="Pp3c24_6430"/>
</dbReference>
<dbReference type="InterPro" id="IPR011012">
    <property type="entry name" value="Longin-like_dom_sf"/>
</dbReference>
<evidence type="ECO:0000313" key="8">
    <source>
        <dbReference type="Proteomes" id="UP000006727"/>
    </source>
</evidence>
<dbReference type="InterPro" id="IPR010908">
    <property type="entry name" value="Longin_dom"/>
</dbReference>
<keyword evidence="5" id="KW-1133">Transmembrane helix</keyword>
<dbReference type="EMBL" id="ABEU02000024">
    <property type="status" value="NOT_ANNOTATED_CDS"/>
    <property type="molecule type" value="Genomic_DNA"/>
</dbReference>
<comment type="similarity">
    <text evidence="2">Belongs to the synaptobrevin family.</text>
</comment>
<dbReference type="Gene3D" id="3.30.450.50">
    <property type="entry name" value="Longin domain"/>
    <property type="match status" value="1"/>
</dbReference>
<dbReference type="SMART" id="SM01270">
    <property type="entry name" value="Longin"/>
    <property type="match status" value="1"/>
</dbReference>
<dbReference type="OrthoDB" id="1871923at2759"/>
<evidence type="ECO:0000256" key="5">
    <source>
        <dbReference type="SAM" id="Phobius"/>
    </source>
</evidence>
<evidence type="ECO:0000256" key="1">
    <source>
        <dbReference type="ARBA" id="ARBA00004370"/>
    </source>
</evidence>
<dbReference type="PROSITE" id="PS50859">
    <property type="entry name" value="LONGIN"/>
    <property type="match status" value="1"/>
</dbReference>
<evidence type="ECO:0000256" key="2">
    <source>
        <dbReference type="ARBA" id="ARBA00008025"/>
    </source>
</evidence>
<evidence type="ECO:0000256" key="3">
    <source>
        <dbReference type="ARBA" id="ARBA00023136"/>
    </source>
</evidence>
<dbReference type="InterPro" id="IPR044783">
    <property type="entry name" value="PHYL"/>
</dbReference>
<dbReference type="GO" id="GO:0012505">
    <property type="term" value="C:endomembrane system"/>
    <property type="evidence" value="ECO:0007669"/>
    <property type="project" value="UniProtKB-SubCell"/>
</dbReference>
<dbReference type="Pfam" id="PF13774">
    <property type="entry name" value="Longin"/>
    <property type="match status" value="1"/>
</dbReference>
<dbReference type="eggNOG" id="ENOG502QQFW">
    <property type="taxonomic scope" value="Eukaryota"/>
</dbReference>
<organism evidence="7 8">
    <name type="scientific">Physcomitrium patens</name>
    <name type="common">Spreading-leaved earth moss</name>
    <name type="synonym">Physcomitrella patens</name>
    <dbReference type="NCBI Taxonomy" id="3218"/>
    <lineage>
        <taxon>Eukaryota</taxon>
        <taxon>Viridiplantae</taxon>
        <taxon>Streptophyta</taxon>
        <taxon>Embryophyta</taxon>
        <taxon>Bryophyta</taxon>
        <taxon>Bryophytina</taxon>
        <taxon>Bryopsida</taxon>
        <taxon>Funariidae</taxon>
        <taxon>Funariales</taxon>
        <taxon>Funariaceae</taxon>
        <taxon>Physcomitrium</taxon>
    </lineage>
</organism>
<evidence type="ECO:0000313" key="7">
    <source>
        <dbReference type="EnsemblPlants" id="Pp3c24_6430V3.3"/>
    </source>
</evidence>
<feature type="transmembrane region" description="Helical" evidence="5">
    <location>
        <begin position="238"/>
        <end position="257"/>
    </location>
</feature>
<evidence type="ECO:0000256" key="4">
    <source>
        <dbReference type="SAM" id="MobiDB-lite"/>
    </source>
</evidence>
<accession>A9TZJ4</accession>
<keyword evidence="3 5" id="KW-0472">Membrane</keyword>
<dbReference type="AlphaFoldDB" id="A9TZJ4"/>
<feature type="region of interest" description="Disordered" evidence="4">
    <location>
        <begin position="145"/>
        <end position="173"/>
    </location>
</feature>